<dbReference type="InterPro" id="IPR027417">
    <property type="entry name" value="P-loop_NTPase"/>
</dbReference>
<dbReference type="SMART" id="SM00487">
    <property type="entry name" value="DEXDc"/>
    <property type="match status" value="1"/>
</dbReference>
<keyword evidence="2" id="KW-0540">Nuclease</keyword>
<organism evidence="2 3">
    <name type="scientific">Desulfofundulus salinus</name>
    <dbReference type="NCBI Taxonomy" id="2419843"/>
    <lineage>
        <taxon>Bacteria</taxon>
        <taxon>Bacillati</taxon>
        <taxon>Bacillota</taxon>
        <taxon>Clostridia</taxon>
        <taxon>Eubacteriales</taxon>
        <taxon>Peptococcaceae</taxon>
        <taxon>Desulfofundulus</taxon>
    </lineage>
</organism>
<dbReference type="Gene3D" id="3.90.1570.50">
    <property type="match status" value="1"/>
</dbReference>
<dbReference type="REBASE" id="292777">
    <property type="entry name" value="Dsa435ORF14355P"/>
</dbReference>
<name>A0A494WYC8_9FIRM</name>
<evidence type="ECO:0000313" key="2">
    <source>
        <dbReference type="EMBL" id="RKO67993.1"/>
    </source>
</evidence>
<dbReference type="GO" id="GO:0009035">
    <property type="term" value="F:type I site-specific deoxyribonuclease activity"/>
    <property type="evidence" value="ECO:0007669"/>
    <property type="project" value="UniProtKB-EC"/>
</dbReference>
<keyword evidence="2" id="KW-0378">Hydrolase</keyword>
<sequence length="1006" mass="114143">MKPTDTSEAGLETLICRALTGSDCAPRPAGAPAVVAETPAPYGGVGWLPGDPADYDREYCVDLVQLAAFLRATQPKVAEALDLDQDSPTRRKFLARLQGEVSKRGVVDVLRNGIQHGPYRIELFYGTPSPGNEQARALYEQNRFTVTRQLRYSRDETQRALDLVLFINGLPVFTFELKNRLTKQTVHDAIEQYRRDRNPREKLFELGRCVAHFAVDENEVWFCTHLQGKASWFLPFNKGWNDSAGNPPNPQGLKTDYLWREILTRKSLTDILENYAQLVEEKDQKTGKKRRRQIFPRYHQLDVVRKLLADAAAHGVGRRYLIQHSAGSGKSNSIAWLANQLIGLARDGRPVFDSIIVVTDRRILDQQIRDTVKQFAQVSATVGHAEHSGDLRRFIESGKKIIITTLQKFPFILDEIGSEHRGRRFAIIIDEAHSSQGGRTSAKMNMALSEAGAEDEDETFEDQINRLMEARKLLPNASYFAFTATPKNKTLEIFGAPEPQPDGTVKHKPFHSYTMKQAIQEGFILDVLANYTPVKSYYRLIKTIEDDPEFDVRKAQKKLRRFVEGHEHAIRLKAEIMVDHFHEQVIAKGKIGGQARAMVITSSIERAIQYYHAIAAYLKERKSPYRAIVAFSGEHDYGGVKVTEASLNGFPSAQIPERIRQDPYRFLVCADKFQTGYDEPLLHTMYVDKVLSGVKAVQTLSRLNRAHPQKHDTFVLDFVNDPEVIQKAFEPYYRTTILADETDPNRLHDLKADLDGYQVYAPAQVDELVRLYLNGADRDQLDPILDTCVATYMEQLDEDGQVDFKGKAKAFLRTYNFLSSILPYTNAQWEKLSIFLDFLVPKLPVPKEEDLSKGILEAIDMDSYRVEKQATMRIALPDADAEIEPVPTVGGGHKPEPELDRLSNIIKAFNDQFGNIPWTDADRVRKLITEEIPARVAADTAYQNARKYSDKQNARIEHDKALVRVMTALLRDDTELFKQFSDNESFRRWLTDTVFALTYSEPGSAG</sequence>
<dbReference type="InterPro" id="IPR014001">
    <property type="entry name" value="Helicase_ATP-bd"/>
</dbReference>
<dbReference type="Gene3D" id="3.40.50.300">
    <property type="entry name" value="P-loop containing nucleotide triphosphate hydrolases"/>
    <property type="match status" value="3"/>
</dbReference>
<dbReference type="SUPFAM" id="SSF52540">
    <property type="entry name" value="P-loop containing nucleoside triphosphate hydrolases"/>
    <property type="match status" value="2"/>
</dbReference>
<accession>A0A494WYC8</accession>
<dbReference type="Pfam" id="PF04313">
    <property type="entry name" value="HSDR_N"/>
    <property type="match status" value="1"/>
</dbReference>
<feature type="domain" description="Helicase ATP-binding" evidence="1">
    <location>
        <begin position="311"/>
        <end position="504"/>
    </location>
</feature>
<reference evidence="2 3" key="1">
    <citation type="submission" date="2018-10" db="EMBL/GenBank/DDBJ databases">
        <authorList>
            <person name="Grouzdev D.S."/>
            <person name="Krutkina M.S."/>
            <person name="Tourova T.P."/>
            <person name="Nazina T.N."/>
        </authorList>
    </citation>
    <scope>NUCLEOTIDE SEQUENCE [LARGE SCALE GENOMIC DNA]</scope>
    <source>
        <strain evidence="2 3">435</strain>
    </source>
</reference>
<dbReference type="Proteomes" id="UP000271256">
    <property type="component" value="Unassembled WGS sequence"/>
</dbReference>
<keyword evidence="3" id="KW-1185">Reference proteome</keyword>
<evidence type="ECO:0000259" key="1">
    <source>
        <dbReference type="PROSITE" id="PS51192"/>
    </source>
</evidence>
<dbReference type="InterPro" id="IPR007409">
    <property type="entry name" value="Restrct_endonuc_type1_HsdR_N"/>
</dbReference>
<dbReference type="PROSITE" id="PS51192">
    <property type="entry name" value="HELICASE_ATP_BIND_1"/>
    <property type="match status" value="1"/>
</dbReference>
<evidence type="ECO:0000313" key="3">
    <source>
        <dbReference type="Proteomes" id="UP000271256"/>
    </source>
</evidence>
<proteinExistence type="predicted"/>
<dbReference type="AlphaFoldDB" id="A0A494WYC8"/>
<dbReference type="Pfam" id="PF22679">
    <property type="entry name" value="T1R_D3-like"/>
    <property type="match status" value="1"/>
</dbReference>
<keyword evidence="2" id="KW-0255">Endonuclease</keyword>
<dbReference type="GO" id="GO:0003677">
    <property type="term" value="F:DNA binding"/>
    <property type="evidence" value="ECO:0007669"/>
    <property type="project" value="UniProtKB-KW"/>
</dbReference>
<dbReference type="Pfam" id="PF18766">
    <property type="entry name" value="SWI2_SNF2"/>
    <property type="match status" value="1"/>
</dbReference>
<dbReference type="EMBL" id="RBWE01000001">
    <property type="protein sequence ID" value="RKO67993.1"/>
    <property type="molecule type" value="Genomic_DNA"/>
</dbReference>
<dbReference type="InterPro" id="IPR040980">
    <property type="entry name" value="SWI2_SNF2"/>
</dbReference>
<dbReference type="InterPro" id="IPR055180">
    <property type="entry name" value="HsdR_RecA-like_helicase_dom_2"/>
</dbReference>
<dbReference type="GO" id="GO:0009307">
    <property type="term" value="P:DNA restriction-modification system"/>
    <property type="evidence" value="ECO:0007669"/>
    <property type="project" value="UniProtKB-KW"/>
</dbReference>
<dbReference type="PANTHER" id="PTHR42927">
    <property type="entry name" value="HELICASE SUPERFAMILY 1 AND 2 DOMAIN-CONTAINING PROTEIN"/>
    <property type="match status" value="1"/>
</dbReference>
<dbReference type="OrthoDB" id="9758243at2"/>
<protein>
    <submittedName>
        <fullName evidence="2">Type I restriction endonuclease subunit R</fullName>
    </submittedName>
</protein>
<dbReference type="RefSeq" id="WP_121452379.1">
    <property type="nucleotide sequence ID" value="NZ_RBWE01000001.1"/>
</dbReference>
<comment type="caution">
    <text evidence="2">The sequence shown here is derived from an EMBL/GenBank/DDBJ whole genome shotgun (WGS) entry which is preliminary data.</text>
</comment>
<gene>
    <name evidence="2" type="ORF">D7024_14325</name>
</gene>
<dbReference type="GO" id="GO:0005524">
    <property type="term" value="F:ATP binding"/>
    <property type="evidence" value="ECO:0007669"/>
    <property type="project" value="UniProtKB-KW"/>
</dbReference>
<dbReference type="PANTHER" id="PTHR42927:SF1">
    <property type="entry name" value="HELICASE SUPERFAMILY 1 AND 2 DOMAIN-CONTAINING PROTEIN"/>
    <property type="match status" value="1"/>
</dbReference>
<dbReference type="CDD" id="cd22332">
    <property type="entry name" value="HsdR_N"/>
    <property type="match status" value="1"/>
</dbReference>